<dbReference type="STRING" id="37546.A0A1B0FGB6"/>
<protein>
    <submittedName>
        <fullName evidence="1">Uncharacterized protein</fullName>
    </submittedName>
</protein>
<reference evidence="1" key="1">
    <citation type="submission" date="2020-05" db="UniProtKB">
        <authorList>
            <consortium name="EnsemblMetazoa"/>
        </authorList>
    </citation>
    <scope>IDENTIFICATION</scope>
    <source>
        <strain evidence="1">Yale</strain>
    </source>
</reference>
<dbReference type="VEuPathDB" id="VectorBase:GMOY002777"/>
<dbReference type="EMBL" id="CCAG010015483">
    <property type="status" value="NOT_ANNOTATED_CDS"/>
    <property type="molecule type" value="Genomic_DNA"/>
</dbReference>
<dbReference type="AlphaFoldDB" id="A0A1B0FGB6"/>
<sequence length="87" mass="9235">MVKTDLLLVKNLMHSNPLDNCRNSAILCCGDKHSLMNKLGKTLNKNKPSAPGQAVQVIAAQSSAGFATTSVSPNDEVNTKKLKVADV</sequence>
<organism evidence="1 2">
    <name type="scientific">Glossina morsitans morsitans</name>
    <name type="common">Savannah tsetse fly</name>
    <dbReference type="NCBI Taxonomy" id="37546"/>
    <lineage>
        <taxon>Eukaryota</taxon>
        <taxon>Metazoa</taxon>
        <taxon>Ecdysozoa</taxon>
        <taxon>Arthropoda</taxon>
        <taxon>Hexapoda</taxon>
        <taxon>Insecta</taxon>
        <taxon>Pterygota</taxon>
        <taxon>Neoptera</taxon>
        <taxon>Endopterygota</taxon>
        <taxon>Diptera</taxon>
        <taxon>Brachycera</taxon>
        <taxon>Muscomorpha</taxon>
        <taxon>Hippoboscoidea</taxon>
        <taxon>Glossinidae</taxon>
        <taxon>Glossina</taxon>
    </lineage>
</organism>
<evidence type="ECO:0000313" key="2">
    <source>
        <dbReference type="Proteomes" id="UP000092444"/>
    </source>
</evidence>
<accession>A0A1B0FGB6</accession>
<proteinExistence type="predicted"/>
<dbReference type="Proteomes" id="UP000092444">
    <property type="component" value="Unassembled WGS sequence"/>
</dbReference>
<name>A0A1B0FGB6_GLOMM</name>
<evidence type="ECO:0000313" key="1">
    <source>
        <dbReference type="EnsemblMetazoa" id="GMOY002777-PA"/>
    </source>
</evidence>
<dbReference type="EnsemblMetazoa" id="GMOY002777-RA">
    <property type="protein sequence ID" value="GMOY002777-PA"/>
    <property type="gene ID" value="GMOY002777"/>
</dbReference>
<keyword evidence="2" id="KW-1185">Reference proteome</keyword>